<comment type="caution">
    <text evidence="3">The sequence shown here is derived from an EMBL/GenBank/DDBJ whole genome shotgun (WGS) entry which is preliminary data.</text>
</comment>
<evidence type="ECO:0000313" key="3">
    <source>
        <dbReference type="EMBL" id="MEM4989989.1"/>
    </source>
</evidence>
<dbReference type="InterPro" id="IPR036188">
    <property type="entry name" value="FAD/NAD-bd_sf"/>
</dbReference>
<evidence type="ECO:0000256" key="1">
    <source>
        <dbReference type="ARBA" id="ARBA00023002"/>
    </source>
</evidence>
<accession>A0ABU9Q133</accession>
<dbReference type="PROSITE" id="PS51257">
    <property type="entry name" value="PROKAR_LIPOPROTEIN"/>
    <property type="match status" value="1"/>
</dbReference>
<sequence length="431" mass="46025">MNPIENRPAKLPTPLRVVVIGAGIVGAACAIELLRDGHHVTLLDPGQPGGTQAASYGNAAWLSPASVVPMSMPGLWKKLPKYLFDKNSPLTIRWSALPSLLPWLTRFVWAGASVARVEATARALSALLHDAPSRHRALAQEAGVPQLIVSRGLLYAYPDRAAFEAEALAWRLRRDNAVRWKELEAPAIRELVPALDHRYQFAILVEQGANCVDPGAYVAALVRHAQSQGAILQRAAATGFDLQGGRLRAVLTDRGELTCERAVIAAGIHSKALARSVGDKVCMESERGYHIVLENPPVELALPVMPADAKTGNTSTLTGLRIAGQVELTRLHAEPDWRRADTLLRHAAATYPALAAAIGTAAVQRWMGHRPSTTDGRPVLGPASGCQDVIHAFGHGHVGLASGPVSGRLVADLISGRPTVVDPAPYSVTRF</sequence>
<dbReference type="GO" id="GO:0016491">
    <property type="term" value="F:oxidoreductase activity"/>
    <property type="evidence" value="ECO:0007669"/>
    <property type="project" value="UniProtKB-KW"/>
</dbReference>
<keyword evidence="4" id="KW-1185">Reference proteome</keyword>
<gene>
    <name evidence="3" type="ORF">V8G57_21550</name>
</gene>
<dbReference type="Proteomes" id="UP001495910">
    <property type="component" value="Unassembled WGS sequence"/>
</dbReference>
<dbReference type="SUPFAM" id="SSF54373">
    <property type="entry name" value="FAD-linked reductases, C-terminal domain"/>
    <property type="match status" value="1"/>
</dbReference>
<name>A0ABU9Q133_9BURK</name>
<organism evidence="3 4">
    <name type="scientific">Collimonas rhizosphaerae</name>
    <dbReference type="NCBI Taxonomy" id="3126357"/>
    <lineage>
        <taxon>Bacteria</taxon>
        <taxon>Pseudomonadati</taxon>
        <taxon>Pseudomonadota</taxon>
        <taxon>Betaproteobacteria</taxon>
        <taxon>Burkholderiales</taxon>
        <taxon>Oxalobacteraceae</taxon>
        <taxon>Collimonas</taxon>
    </lineage>
</organism>
<dbReference type="PANTHER" id="PTHR13847:SF289">
    <property type="entry name" value="GLYCINE OXIDASE"/>
    <property type="match status" value="1"/>
</dbReference>
<proteinExistence type="predicted"/>
<dbReference type="Gene3D" id="3.30.9.10">
    <property type="entry name" value="D-Amino Acid Oxidase, subunit A, domain 2"/>
    <property type="match status" value="1"/>
</dbReference>
<dbReference type="SUPFAM" id="SSF51905">
    <property type="entry name" value="FAD/NAD(P)-binding domain"/>
    <property type="match status" value="1"/>
</dbReference>
<dbReference type="Pfam" id="PF01266">
    <property type="entry name" value="DAO"/>
    <property type="match status" value="1"/>
</dbReference>
<dbReference type="EC" id="1.-.-.-" evidence="3"/>
<evidence type="ECO:0000313" key="4">
    <source>
        <dbReference type="Proteomes" id="UP001495910"/>
    </source>
</evidence>
<keyword evidence="1 3" id="KW-0560">Oxidoreductase</keyword>
<protein>
    <submittedName>
        <fullName evidence="3">FAD-binding oxidoreductase</fullName>
        <ecNumber evidence="3">1.-.-.-</ecNumber>
    </submittedName>
</protein>
<dbReference type="InterPro" id="IPR006076">
    <property type="entry name" value="FAD-dep_OxRdtase"/>
</dbReference>
<dbReference type="PANTHER" id="PTHR13847">
    <property type="entry name" value="SARCOSINE DEHYDROGENASE-RELATED"/>
    <property type="match status" value="1"/>
</dbReference>
<dbReference type="EMBL" id="JBANDC010000019">
    <property type="protein sequence ID" value="MEM4989989.1"/>
    <property type="molecule type" value="Genomic_DNA"/>
</dbReference>
<reference evidence="3 4" key="1">
    <citation type="submission" date="2024-02" db="EMBL/GenBank/DDBJ databases">
        <title>Draft genome sequence of Collimonas sp. strain H4R21, an effective mineral-weathering bacterial strain isolated from the beech rhizosphere.</title>
        <authorList>
            <person name="Morin E."/>
            <person name="Uroz S."/>
            <person name="Leveau J.H.J."/>
            <person name="Kumar R."/>
            <person name="Rey M.W."/>
            <person name="Pham J."/>
        </authorList>
    </citation>
    <scope>NUCLEOTIDE SEQUENCE [LARGE SCALE GENOMIC DNA]</scope>
    <source>
        <strain evidence="3 4">H4R21</strain>
    </source>
</reference>
<dbReference type="RefSeq" id="WP_342831134.1">
    <property type="nucleotide sequence ID" value="NZ_JBANDC010000019.1"/>
</dbReference>
<dbReference type="Gene3D" id="3.50.50.60">
    <property type="entry name" value="FAD/NAD(P)-binding domain"/>
    <property type="match status" value="2"/>
</dbReference>
<evidence type="ECO:0000259" key="2">
    <source>
        <dbReference type="Pfam" id="PF01266"/>
    </source>
</evidence>
<feature type="domain" description="FAD dependent oxidoreductase" evidence="2">
    <location>
        <begin position="16"/>
        <end position="413"/>
    </location>
</feature>